<reference evidence="8 9" key="1">
    <citation type="journal article" date="2019" name="Emerg. Microbes Infect.">
        <title>Comprehensive subspecies identification of 175 nontuberculous mycobacteria species based on 7547 genomic profiles.</title>
        <authorList>
            <person name="Matsumoto Y."/>
            <person name="Kinjo T."/>
            <person name="Motooka D."/>
            <person name="Nabeya D."/>
            <person name="Jung N."/>
            <person name="Uechi K."/>
            <person name="Horii T."/>
            <person name="Iida T."/>
            <person name="Fujita J."/>
            <person name="Nakamura S."/>
        </authorList>
    </citation>
    <scope>NUCLEOTIDE SEQUENCE [LARGE SCALE GENOMIC DNA]</scope>
    <source>
        <strain evidence="8 9">JCM 6399</strain>
    </source>
</reference>
<dbReference type="GO" id="GO:0016705">
    <property type="term" value="F:oxidoreductase activity, acting on paired donors, with incorporation or reduction of molecular oxygen"/>
    <property type="evidence" value="ECO:0007669"/>
    <property type="project" value="UniProtKB-ARBA"/>
</dbReference>
<dbReference type="SUPFAM" id="SSF50022">
    <property type="entry name" value="ISP domain"/>
    <property type="match status" value="1"/>
</dbReference>
<dbReference type="Pfam" id="PF00848">
    <property type="entry name" value="Ring_hydroxyl_A"/>
    <property type="match status" value="1"/>
</dbReference>
<sequence>MAKWPKPAEGSWTEHYPELGTGPISFRDSISPEFYELEREAVFKRAWLNVARVEELPRVGSYLTKEIEVAKTSVIVVRRKDQQIRAFYNVCRHRGNKLVWNDYPHEEVKGTCRQFTCKYHGWRYDLKGDLTFVQQEGEFFGLDTSQYGLKPVHCDVWNGFIFINFDHEPRWTLREFLGPMITALDDYPFEMMTERYEFEARNNSNWKIFADAFQEYYHVPSLHSQQVPSAVRQPNQTFECGHFQIDGPHRLVSTAGTRRWLLDPEFMYPVERVTRSGLVGPWRTPETHHSAGLNPGGIEPWGITNFQIFPNLEILIYHGWYLLYRYWPTSHNTHKFEAYNAFHPARTVRERIEHEVASVVLKEFALQDAGMLGGTQAALEYGLDEPIVNDYPLSDQEILVRHLHKVAVDWVEEYQAERMPEPEARMGHGVGVGS</sequence>
<dbReference type="CDD" id="cd00680">
    <property type="entry name" value="RHO_alpha_C"/>
    <property type="match status" value="1"/>
</dbReference>
<comment type="cofactor">
    <cofactor evidence="1">
        <name>Fe cation</name>
        <dbReference type="ChEBI" id="CHEBI:24875"/>
    </cofactor>
</comment>
<accession>A0A9W4FFC7</accession>
<dbReference type="InterPro" id="IPR017941">
    <property type="entry name" value="Rieske_2Fe-2S"/>
</dbReference>
<dbReference type="Pfam" id="PF00355">
    <property type="entry name" value="Rieske"/>
    <property type="match status" value="1"/>
</dbReference>
<evidence type="ECO:0000256" key="2">
    <source>
        <dbReference type="ARBA" id="ARBA00022714"/>
    </source>
</evidence>
<gene>
    <name evidence="8" type="ORF">MGALJ_25600</name>
</gene>
<keyword evidence="2" id="KW-0001">2Fe-2S</keyword>
<dbReference type="InterPro" id="IPR015879">
    <property type="entry name" value="Ring_hydroxy_dOase_asu_C_dom"/>
</dbReference>
<evidence type="ECO:0000313" key="8">
    <source>
        <dbReference type="EMBL" id="BBY92891.1"/>
    </source>
</evidence>
<evidence type="ECO:0000256" key="5">
    <source>
        <dbReference type="ARBA" id="ARBA00023004"/>
    </source>
</evidence>
<dbReference type="GO" id="GO:0051537">
    <property type="term" value="F:2 iron, 2 sulfur cluster binding"/>
    <property type="evidence" value="ECO:0007669"/>
    <property type="project" value="UniProtKB-KW"/>
</dbReference>
<keyword evidence="4" id="KW-0560">Oxidoreductase</keyword>
<keyword evidence="3" id="KW-0479">Metal-binding</keyword>
<dbReference type="PROSITE" id="PS51296">
    <property type="entry name" value="RIESKE"/>
    <property type="match status" value="1"/>
</dbReference>
<keyword evidence="9" id="KW-1185">Reference proteome</keyword>
<dbReference type="Proteomes" id="UP000465785">
    <property type="component" value="Chromosome"/>
</dbReference>
<feature type="domain" description="Rieske" evidence="7">
    <location>
        <begin position="47"/>
        <end position="163"/>
    </location>
</feature>
<dbReference type="PANTHER" id="PTHR43756">
    <property type="entry name" value="CHOLINE MONOOXYGENASE, CHLOROPLASTIC"/>
    <property type="match status" value="1"/>
</dbReference>
<dbReference type="AlphaFoldDB" id="A0A9W4FFC7"/>
<dbReference type="PANTHER" id="PTHR43756:SF5">
    <property type="entry name" value="CHOLINE MONOOXYGENASE, CHLOROPLASTIC"/>
    <property type="match status" value="1"/>
</dbReference>
<dbReference type="PRINTS" id="PR00090">
    <property type="entry name" value="RNGDIOXGNASE"/>
</dbReference>
<evidence type="ECO:0000259" key="7">
    <source>
        <dbReference type="PROSITE" id="PS51296"/>
    </source>
</evidence>
<evidence type="ECO:0000256" key="1">
    <source>
        <dbReference type="ARBA" id="ARBA00001962"/>
    </source>
</evidence>
<keyword evidence="6" id="KW-0411">Iron-sulfur</keyword>
<dbReference type="CDD" id="cd03469">
    <property type="entry name" value="Rieske_RO_Alpha_N"/>
    <property type="match status" value="1"/>
</dbReference>
<evidence type="ECO:0000256" key="4">
    <source>
        <dbReference type="ARBA" id="ARBA00023002"/>
    </source>
</evidence>
<name>A0A9W4FFC7_9MYCO</name>
<keyword evidence="5" id="KW-0408">Iron</keyword>
<dbReference type="InterPro" id="IPR001663">
    <property type="entry name" value="Rng_hydr_dOase-A"/>
</dbReference>
<organism evidence="8 9">
    <name type="scientific">Mycobacterium gallinarum</name>
    <dbReference type="NCBI Taxonomy" id="39689"/>
    <lineage>
        <taxon>Bacteria</taxon>
        <taxon>Bacillati</taxon>
        <taxon>Actinomycetota</taxon>
        <taxon>Actinomycetes</taxon>
        <taxon>Mycobacteriales</taxon>
        <taxon>Mycobacteriaceae</taxon>
        <taxon>Mycobacterium</taxon>
    </lineage>
</organism>
<evidence type="ECO:0000256" key="3">
    <source>
        <dbReference type="ARBA" id="ARBA00022723"/>
    </source>
</evidence>
<proteinExistence type="predicted"/>
<dbReference type="InterPro" id="IPR036922">
    <property type="entry name" value="Rieske_2Fe-2S_sf"/>
</dbReference>
<dbReference type="GO" id="GO:0004497">
    <property type="term" value="F:monooxygenase activity"/>
    <property type="evidence" value="ECO:0007669"/>
    <property type="project" value="UniProtKB-ARBA"/>
</dbReference>
<dbReference type="RefSeq" id="WP_163729922.1">
    <property type="nucleotide sequence ID" value="NZ_AP022601.1"/>
</dbReference>
<evidence type="ECO:0000313" key="9">
    <source>
        <dbReference type="Proteomes" id="UP000465785"/>
    </source>
</evidence>
<dbReference type="EMBL" id="AP022601">
    <property type="protein sequence ID" value="BBY92891.1"/>
    <property type="molecule type" value="Genomic_DNA"/>
</dbReference>
<protein>
    <submittedName>
        <fullName evidence="8">(2Fe-2S)-binding protein</fullName>
    </submittedName>
</protein>
<dbReference type="KEGG" id="mgau:MGALJ_25600"/>
<dbReference type="Gene3D" id="3.90.380.10">
    <property type="entry name" value="Naphthalene 1,2-dioxygenase Alpha Subunit, Chain A, domain 1"/>
    <property type="match status" value="1"/>
</dbReference>
<dbReference type="Gene3D" id="2.102.10.10">
    <property type="entry name" value="Rieske [2Fe-2S] iron-sulphur domain"/>
    <property type="match status" value="1"/>
</dbReference>
<dbReference type="SUPFAM" id="SSF55961">
    <property type="entry name" value="Bet v1-like"/>
    <property type="match status" value="1"/>
</dbReference>
<dbReference type="GO" id="GO:0005506">
    <property type="term" value="F:iron ion binding"/>
    <property type="evidence" value="ECO:0007669"/>
    <property type="project" value="InterPro"/>
</dbReference>
<evidence type="ECO:0000256" key="6">
    <source>
        <dbReference type="ARBA" id="ARBA00023014"/>
    </source>
</evidence>